<evidence type="ECO:0000313" key="2">
    <source>
        <dbReference type="Proteomes" id="UP000791440"/>
    </source>
</evidence>
<reference evidence="1" key="1">
    <citation type="journal article" date="2016" name="Insect Biochem. Mol. Biol.">
        <title>Multifaceted biological insights from a draft genome sequence of the tobacco hornworm moth, Manduca sexta.</title>
        <authorList>
            <person name="Kanost M.R."/>
            <person name="Arrese E.L."/>
            <person name="Cao X."/>
            <person name="Chen Y.R."/>
            <person name="Chellapilla S."/>
            <person name="Goldsmith M.R."/>
            <person name="Grosse-Wilde E."/>
            <person name="Heckel D.G."/>
            <person name="Herndon N."/>
            <person name="Jiang H."/>
            <person name="Papanicolaou A."/>
            <person name="Qu J."/>
            <person name="Soulages J.L."/>
            <person name="Vogel H."/>
            <person name="Walters J."/>
            <person name="Waterhouse R.M."/>
            <person name="Ahn S.J."/>
            <person name="Almeida F.C."/>
            <person name="An C."/>
            <person name="Aqrawi P."/>
            <person name="Bretschneider A."/>
            <person name="Bryant W.B."/>
            <person name="Bucks S."/>
            <person name="Chao H."/>
            <person name="Chevignon G."/>
            <person name="Christen J.M."/>
            <person name="Clarke D.F."/>
            <person name="Dittmer N.T."/>
            <person name="Ferguson L.C.F."/>
            <person name="Garavelou S."/>
            <person name="Gordon K.H.J."/>
            <person name="Gunaratna R.T."/>
            <person name="Han Y."/>
            <person name="Hauser F."/>
            <person name="He Y."/>
            <person name="Heidel-Fischer H."/>
            <person name="Hirsh A."/>
            <person name="Hu Y."/>
            <person name="Jiang H."/>
            <person name="Kalra D."/>
            <person name="Klinner C."/>
            <person name="Konig C."/>
            <person name="Kovar C."/>
            <person name="Kroll A.R."/>
            <person name="Kuwar S.S."/>
            <person name="Lee S.L."/>
            <person name="Lehman R."/>
            <person name="Li K."/>
            <person name="Li Z."/>
            <person name="Liang H."/>
            <person name="Lovelace S."/>
            <person name="Lu Z."/>
            <person name="Mansfield J.H."/>
            <person name="McCulloch K.J."/>
            <person name="Mathew T."/>
            <person name="Morton B."/>
            <person name="Muzny D.M."/>
            <person name="Neunemann D."/>
            <person name="Ongeri F."/>
            <person name="Pauchet Y."/>
            <person name="Pu L.L."/>
            <person name="Pyrousis I."/>
            <person name="Rao X.J."/>
            <person name="Redding A."/>
            <person name="Roesel C."/>
            <person name="Sanchez-Gracia A."/>
            <person name="Schaack S."/>
            <person name="Shukla A."/>
            <person name="Tetreau G."/>
            <person name="Wang Y."/>
            <person name="Xiong G.H."/>
            <person name="Traut W."/>
            <person name="Walsh T.K."/>
            <person name="Worley K.C."/>
            <person name="Wu D."/>
            <person name="Wu W."/>
            <person name="Wu Y.Q."/>
            <person name="Zhang X."/>
            <person name="Zou Z."/>
            <person name="Zucker H."/>
            <person name="Briscoe A.D."/>
            <person name="Burmester T."/>
            <person name="Clem R.J."/>
            <person name="Feyereisen R."/>
            <person name="Grimmelikhuijzen C.J.P."/>
            <person name="Hamodrakas S.J."/>
            <person name="Hansson B.S."/>
            <person name="Huguet E."/>
            <person name="Jermiin L.S."/>
            <person name="Lan Q."/>
            <person name="Lehman H.K."/>
            <person name="Lorenzen M."/>
            <person name="Merzendorfer H."/>
            <person name="Michalopoulos I."/>
            <person name="Morton D.B."/>
            <person name="Muthukrishnan S."/>
            <person name="Oakeshott J.G."/>
            <person name="Palmer W."/>
            <person name="Park Y."/>
            <person name="Passarelli A.L."/>
            <person name="Rozas J."/>
            <person name="Schwartz L.M."/>
            <person name="Smith W."/>
            <person name="Southgate A."/>
            <person name="Vilcinskas A."/>
            <person name="Vogt R."/>
            <person name="Wang P."/>
            <person name="Werren J."/>
            <person name="Yu X.Q."/>
            <person name="Zhou J.J."/>
            <person name="Brown S.J."/>
            <person name="Scherer S.E."/>
            <person name="Richards S."/>
            <person name="Blissard G.W."/>
        </authorList>
    </citation>
    <scope>NUCLEOTIDE SEQUENCE</scope>
</reference>
<dbReference type="AlphaFoldDB" id="A0A921ZKF2"/>
<name>A0A921ZKF2_MANSE</name>
<dbReference type="EMBL" id="JH668611">
    <property type="protein sequence ID" value="KAG6459190.1"/>
    <property type="molecule type" value="Genomic_DNA"/>
</dbReference>
<proteinExistence type="predicted"/>
<organism evidence="1 2">
    <name type="scientific">Manduca sexta</name>
    <name type="common">Tobacco hawkmoth</name>
    <name type="synonym">Tobacco hornworm</name>
    <dbReference type="NCBI Taxonomy" id="7130"/>
    <lineage>
        <taxon>Eukaryota</taxon>
        <taxon>Metazoa</taxon>
        <taxon>Ecdysozoa</taxon>
        <taxon>Arthropoda</taxon>
        <taxon>Hexapoda</taxon>
        <taxon>Insecta</taxon>
        <taxon>Pterygota</taxon>
        <taxon>Neoptera</taxon>
        <taxon>Endopterygota</taxon>
        <taxon>Lepidoptera</taxon>
        <taxon>Glossata</taxon>
        <taxon>Ditrysia</taxon>
        <taxon>Bombycoidea</taxon>
        <taxon>Sphingidae</taxon>
        <taxon>Sphinginae</taxon>
        <taxon>Sphingini</taxon>
        <taxon>Manduca</taxon>
    </lineage>
</organism>
<keyword evidence="2" id="KW-1185">Reference proteome</keyword>
<protein>
    <submittedName>
        <fullName evidence="1">Uncharacterized protein</fullName>
    </submittedName>
</protein>
<accession>A0A921ZKF2</accession>
<comment type="caution">
    <text evidence="1">The sequence shown here is derived from an EMBL/GenBank/DDBJ whole genome shotgun (WGS) entry which is preliminary data.</text>
</comment>
<gene>
    <name evidence="1" type="ORF">O3G_MSEX011238</name>
</gene>
<evidence type="ECO:0000313" key="1">
    <source>
        <dbReference type="EMBL" id="KAG6459190.1"/>
    </source>
</evidence>
<dbReference type="Proteomes" id="UP000791440">
    <property type="component" value="Unassembled WGS sequence"/>
</dbReference>
<sequence>MSSKAIYEASGKDLINRHIASGTALVPCRFATFEQNTVWEDELGKNPWLAKEVRTTTYNVQQYDCFK</sequence>
<reference evidence="1" key="2">
    <citation type="submission" date="2020-12" db="EMBL/GenBank/DDBJ databases">
        <authorList>
            <person name="Kanost M."/>
        </authorList>
    </citation>
    <scope>NUCLEOTIDE SEQUENCE</scope>
</reference>